<dbReference type="Pfam" id="PF04338">
    <property type="entry name" value="DUF481"/>
    <property type="match status" value="1"/>
</dbReference>
<accession>A0A931GYR4</accession>
<name>A0A931GYR4_9BACT</name>
<keyword evidence="3" id="KW-1185">Reference proteome</keyword>
<dbReference type="Proteomes" id="UP000628448">
    <property type="component" value="Unassembled WGS sequence"/>
</dbReference>
<dbReference type="AlphaFoldDB" id="A0A931GYR4"/>
<dbReference type="RefSeq" id="WP_196991454.1">
    <property type="nucleotide sequence ID" value="NZ_JADWYR010000002.1"/>
</dbReference>
<evidence type="ECO:0000313" key="2">
    <source>
        <dbReference type="EMBL" id="MBG9377367.1"/>
    </source>
</evidence>
<reference evidence="2" key="1">
    <citation type="submission" date="2020-11" db="EMBL/GenBank/DDBJ databases">
        <title>Bacterial whole genome sequence for Panacibacter sp. DH6.</title>
        <authorList>
            <person name="Le V."/>
            <person name="Ko S."/>
            <person name="Ahn C.-Y."/>
            <person name="Oh H.-M."/>
        </authorList>
    </citation>
    <scope>NUCLEOTIDE SEQUENCE</scope>
    <source>
        <strain evidence="2">DH6</strain>
    </source>
</reference>
<organism evidence="2 3">
    <name type="scientific">Panacibacter microcysteis</name>
    <dbReference type="NCBI Taxonomy" id="2793269"/>
    <lineage>
        <taxon>Bacteria</taxon>
        <taxon>Pseudomonadati</taxon>
        <taxon>Bacteroidota</taxon>
        <taxon>Chitinophagia</taxon>
        <taxon>Chitinophagales</taxon>
        <taxon>Chitinophagaceae</taxon>
        <taxon>Panacibacter</taxon>
    </lineage>
</organism>
<evidence type="ECO:0000313" key="3">
    <source>
        <dbReference type="Proteomes" id="UP000628448"/>
    </source>
</evidence>
<dbReference type="InterPro" id="IPR007433">
    <property type="entry name" value="DUF481"/>
</dbReference>
<gene>
    <name evidence="2" type="ORF">I5907_14080</name>
</gene>
<dbReference type="EMBL" id="JADWYR010000002">
    <property type="protein sequence ID" value="MBG9377367.1"/>
    <property type="molecule type" value="Genomic_DNA"/>
</dbReference>
<keyword evidence="1" id="KW-0732">Signal</keyword>
<sequence>MNKVYLSVLLLLSCTIAHAQFNDSTHYYFKLLSTGVINSTNDAKSYVLKNGFNFNAQKKRFSYNTYFNWIYGELQNELTNNDFTAHGDVDFNKGITKLYYWGLINYDKIYSLNINYRLQAGAGLAYNIIDSPALRINVSDGIVYEKGDLQDATLGRDVYQVPRNSFRLSYKWEIVNRFRIDGVHFYQPSLLSIKDYIIQSSSNLSVKLNQWLSITAALTYNRVSRTNRENLLFTYGLTIEKYF</sequence>
<comment type="caution">
    <text evidence="2">The sequence shown here is derived from an EMBL/GenBank/DDBJ whole genome shotgun (WGS) entry which is preliminary data.</text>
</comment>
<proteinExistence type="predicted"/>
<evidence type="ECO:0000256" key="1">
    <source>
        <dbReference type="SAM" id="SignalP"/>
    </source>
</evidence>
<feature type="signal peptide" evidence="1">
    <location>
        <begin position="1"/>
        <end position="19"/>
    </location>
</feature>
<protein>
    <submittedName>
        <fullName evidence="2">DUF481 domain-containing protein</fullName>
    </submittedName>
</protein>
<feature type="chain" id="PRO_5036974610" evidence="1">
    <location>
        <begin position="20"/>
        <end position="243"/>
    </location>
</feature>